<name>A0ABM1BSB9_LIMPO</name>
<reference evidence="4" key="1">
    <citation type="submission" date="2025-08" db="UniProtKB">
        <authorList>
            <consortium name="RefSeq"/>
        </authorList>
    </citation>
    <scope>IDENTIFICATION</scope>
    <source>
        <tissue evidence="4">Muscle</tissue>
    </source>
</reference>
<dbReference type="RefSeq" id="XP_013787712.2">
    <property type="nucleotide sequence ID" value="XM_013932258.2"/>
</dbReference>
<dbReference type="Pfam" id="PF04371">
    <property type="entry name" value="PAD_porph"/>
    <property type="match status" value="1"/>
</dbReference>
<dbReference type="InterPro" id="IPR007466">
    <property type="entry name" value="Peptidyl-Arg-deiminase_porph"/>
</dbReference>
<sequence length="372" mass="41842">MKWLIMYNIVLLYSLVSMISGYAVDKYTNDENKPDAHLIVISAPTSQDDYYQSKYDDIINFDIKYANSVIGKDNIVVLGDSKAIDRFKPHLPDDILFEKGMWDIWMRDPTTVNPYNPVQFRLTPASYENDQTLADNVQNFFTKCFKSLGVTFDETPKDESLFMDGGNVVDNYADKIVVTERFMQDNKLTKDEAKEKLKRFYQGVDKVAIVPVDDPDGLAHSDGMVMFISENVALVTNYAYNSTLRNLTLAELKTAFPGIELIEDADTWTPKDTSKCVGGNAACDKTIPSACGLMVNGVLTNKYLYIPTFKKPTDQSMLNTIQSKTNQTVVPIEALGVCEMGGNVRCLSWQLTGENAKRVIQAARNKVFTQYC</sequence>
<evidence type="ECO:0000313" key="4">
    <source>
        <dbReference type="RefSeq" id="XP_013787712.2"/>
    </source>
</evidence>
<gene>
    <name evidence="4" type="primary">LOC106471640</name>
</gene>
<accession>A0ABM1BSB9</accession>
<dbReference type="Proteomes" id="UP000694941">
    <property type="component" value="Unplaced"/>
</dbReference>
<dbReference type="PANTHER" id="PTHR31377:SF0">
    <property type="entry name" value="AGMATINE DEIMINASE-RELATED"/>
    <property type="match status" value="1"/>
</dbReference>
<organism evidence="3 4">
    <name type="scientific">Limulus polyphemus</name>
    <name type="common">Atlantic horseshoe crab</name>
    <dbReference type="NCBI Taxonomy" id="6850"/>
    <lineage>
        <taxon>Eukaryota</taxon>
        <taxon>Metazoa</taxon>
        <taxon>Ecdysozoa</taxon>
        <taxon>Arthropoda</taxon>
        <taxon>Chelicerata</taxon>
        <taxon>Merostomata</taxon>
        <taxon>Xiphosura</taxon>
        <taxon>Limulidae</taxon>
        <taxon>Limulus</taxon>
    </lineage>
</organism>
<dbReference type="GeneID" id="106471640"/>
<evidence type="ECO:0000256" key="2">
    <source>
        <dbReference type="SAM" id="SignalP"/>
    </source>
</evidence>
<keyword evidence="1" id="KW-0378">Hydrolase</keyword>
<evidence type="ECO:0000256" key="1">
    <source>
        <dbReference type="ARBA" id="ARBA00022801"/>
    </source>
</evidence>
<dbReference type="SUPFAM" id="SSF55909">
    <property type="entry name" value="Pentein"/>
    <property type="match status" value="1"/>
</dbReference>
<dbReference type="Gene3D" id="3.75.10.10">
    <property type="entry name" value="L-arginine/glycine Amidinotransferase, Chain A"/>
    <property type="match status" value="1"/>
</dbReference>
<protein>
    <submittedName>
        <fullName evidence="4">Uncharacterized protein LOC106471640</fullName>
    </submittedName>
</protein>
<feature type="signal peptide" evidence="2">
    <location>
        <begin position="1"/>
        <end position="21"/>
    </location>
</feature>
<keyword evidence="3" id="KW-1185">Reference proteome</keyword>
<proteinExistence type="predicted"/>
<feature type="chain" id="PRO_5045271109" evidence="2">
    <location>
        <begin position="22"/>
        <end position="372"/>
    </location>
</feature>
<dbReference type="PANTHER" id="PTHR31377">
    <property type="entry name" value="AGMATINE DEIMINASE-RELATED"/>
    <property type="match status" value="1"/>
</dbReference>
<keyword evidence="2" id="KW-0732">Signal</keyword>
<evidence type="ECO:0000313" key="3">
    <source>
        <dbReference type="Proteomes" id="UP000694941"/>
    </source>
</evidence>